<dbReference type="SMART" id="SM00382">
    <property type="entry name" value="AAA"/>
    <property type="match status" value="1"/>
</dbReference>
<dbReference type="SUPFAM" id="SSF52540">
    <property type="entry name" value="P-loop containing nucleoside triphosphate hydrolases"/>
    <property type="match status" value="1"/>
</dbReference>
<feature type="domain" description="Mop" evidence="7">
    <location>
        <begin position="287"/>
        <end position="350"/>
    </location>
</feature>
<dbReference type="EMBL" id="DRBC01000365">
    <property type="protein sequence ID" value="HDN85299.1"/>
    <property type="molecule type" value="Genomic_DNA"/>
</dbReference>
<dbReference type="FunFam" id="3.40.50.300:FF:000425">
    <property type="entry name" value="Probable ABC transporter, ATP-binding subunit"/>
    <property type="match status" value="1"/>
</dbReference>
<dbReference type="InterPro" id="IPR027417">
    <property type="entry name" value="P-loop_NTPase"/>
</dbReference>
<dbReference type="InterPro" id="IPR003439">
    <property type="entry name" value="ABC_transporter-like_ATP-bd"/>
</dbReference>
<protein>
    <submittedName>
        <fullName evidence="8">ABC transporter ATP-binding protein</fullName>
    </submittedName>
</protein>
<organism evidence="8">
    <name type="scientific">Aerophobetes bacterium</name>
    <dbReference type="NCBI Taxonomy" id="2030807"/>
    <lineage>
        <taxon>Bacteria</taxon>
        <taxon>Candidatus Aerophobota</taxon>
    </lineage>
</organism>
<evidence type="ECO:0000259" key="7">
    <source>
        <dbReference type="PROSITE" id="PS51866"/>
    </source>
</evidence>
<dbReference type="Gene3D" id="2.40.50.100">
    <property type="match status" value="1"/>
</dbReference>
<dbReference type="InterPro" id="IPR017871">
    <property type="entry name" value="ABC_transporter-like_CS"/>
</dbReference>
<dbReference type="GO" id="GO:0016887">
    <property type="term" value="F:ATP hydrolysis activity"/>
    <property type="evidence" value="ECO:0007669"/>
    <property type="project" value="InterPro"/>
</dbReference>
<evidence type="ECO:0000256" key="3">
    <source>
        <dbReference type="ARBA" id="ARBA00022741"/>
    </source>
</evidence>
<dbReference type="InterPro" id="IPR008995">
    <property type="entry name" value="Mo/tungstate-bd_C_term_dom"/>
</dbReference>
<keyword evidence="3" id="KW-0547">Nucleotide-binding</keyword>
<evidence type="ECO:0000259" key="6">
    <source>
        <dbReference type="PROSITE" id="PS50893"/>
    </source>
</evidence>
<dbReference type="Pfam" id="PF00005">
    <property type="entry name" value="ABC_tran"/>
    <property type="match status" value="1"/>
</dbReference>
<dbReference type="GO" id="GO:0005524">
    <property type="term" value="F:ATP binding"/>
    <property type="evidence" value="ECO:0007669"/>
    <property type="project" value="UniProtKB-KW"/>
</dbReference>
<dbReference type="Proteomes" id="UP000885660">
    <property type="component" value="Unassembled WGS sequence"/>
</dbReference>
<dbReference type="InterPro" id="IPR050093">
    <property type="entry name" value="ABC_SmlMolc_Importer"/>
</dbReference>
<sequence>MIKIEGLCVDFPNFCLKDINLSINRGDFFVLLGPTGSGKTLLLEAIAGLVPVKRGKIYINGIDVTNLPPENRGVSIVYQDLALFPHLTVLENIKYGLHFHKIDKVKAEKRLNWLLDQLKLRPLIGRFPVNLSGGEMQRVALARALMINPSVLLLDEPLSSLDPIFKEEIRGQLKKLHQETGSTFLMVTHDFTDVLFIASRVAVINEGKIEQVGDVEEIFQRPRSRFVANFVEARNILCGYLTGSNNHRYIDTGKIKVEFAENTTENEKKVYFVIRPEDIIVSKIPLQSSARNCYLGRVTEITNRGAIIYLKVDVGNELTAMVTKASFEQMNIREGDSVYLTFKASAVHLF</sequence>
<dbReference type="PANTHER" id="PTHR42781">
    <property type="entry name" value="SPERMIDINE/PUTRESCINE IMPORT ATP-BINDING PROTEIN POTA"/>
    <property type="match status" value="1"/>
</dbReference>
<dbReference type="PROSITE" id="PS50893">
    <property type="entry name" value="ABC_TRANSPORTER_2"/>
    <property type="match status" value="1"/>
</dbReference>
<dbReference type="GO" id="GO:0015689">
    <property type="term" value="P:molybdate ion transport"/>
    <property type="evidence" value="ECO:0007669"/>
    <property type="project" value="InterPro"/>
</dbReference>
<evidence type="ECO:0000256" key="2">
    <source>
        <dbReference type="ARBA" id="ARBA00022505"/>
    </source>
</evidence>
<evidence type="ECO:0000256" key="4">
    <source>
        <dbReference type="ARBA" id="ARBA00022840"/>
    </source>
</evidence>
<dbReference type="GO" id="GO:0015697">
    <property type="term" value="P:quaternary ammonium group transport"/>
    <property type="evidence" value="ECO:0007669"/>
    <property type="project" value="UniProtKB-ARBA"/>
</dbReference>
<dbReference type="Pfam" id="PF03459">
    <property type="entry name" value="TOBE"/>
    <property type="match status" value="1"/>
</dbReference>
<dbReference type="PROSITE" id="PS51866">
    <property type="entry name" value="MOP"/>
    <property type="match status" value="1"/>
</dbReference>
<evidence type="ECO:0000256" key="5">
    <source>
        <dbReference type="PROSITE-ProRule" id="PRU01213"/>
    </source>
</evidence>
<accession>A0A7V0N087</accession>
<keyword evidence="1" id="KW-0813">Transport</keyword>
<proteinExistence type="predicted"/>
<evidence type="ECO:0000313" key="8">
    <source>
        <dbReference type="EMBL" id="HDN85299.1"/>
    </source>
</evidence>
<dbReference type="PANTHER" id="PTHR42781:SF4">
    <property type="entry name" value="SPERMIDINE_PUTRESCINE IMPORT ATP-BINDING PROTEIN POTA"/>
    <property type="match status" value="1"/>
</dbReference>
<comment type="caution">
    <text evidence="8">The sequence shown here is derived from an EMBL/GenBank/DDBJ whole genome shotgun (WGS) entry which is preliminary data.</text>
</comment>
<keyword evidence="4 8" id="KW-0067">ATP-binding</keyword>
<evidence type="ECO:0000256" key="1">
    <source>
        <dbReference type="ARBA" id="ARBA00022448"/>
    </source>
</evidence>
<dbReference type="InterPro" id="IPR004606">
    <property type="entry name" value="Mop_domain"/>
</dbReference>
<keyword evidence="2 5" id="KW-0500">Molybdenum</keyword>
<feature type="domain" description="ABC transporter" evidence="6">
    <location>
        <begin position="2"/>
        <end position="231"/>
    </location>
</feature>
<dbReference type="SUPFAM" id="SSF50331">
    <property type="entry name" value="MOP-like"/>
    <property type="match status" value="1"/>
</dbReference>
<name>A0A7V0N087_UNCAE</name>
<gene>
    <name evidence="8" type="ORF">ENG47_06070</name>
</gene>
<dbReference type="InterPro" id="IPR003593">
    <property type="entry name" value="AAA+_ATPase"/>
</dbReference>
<reference evidence="8" key="1">
    <citation type="journal article" date="2020" name="mSystems">
        <title>Genome- and Community-Level Interaction Insights into Carbon Utilization and Element Cycling Functions of Hydrothermarchaeota in Hydrothermal Sediment.</title>
        <authorList>
            <person name="Zhou Z."/>
            <person name="Liu Y."/>
            <person name="Xu W."/>
            <person name="Pan J."/>
            <person name="Luo Z.H."/>
            <person name="Li M."/>
        </authorList>
    </citation>
    <scope>NUCLEOTIDE SEQUENCE [LARGE SCALE GENOMIC DNA]</scope>
    <source>
        <strain evidence="8">HyVt-219</strain>
    </source>
</reference>
<dbReference type="InterPro" id="IPR005116">
    <property type="entry name" value="Transp-assoc_OB_typ1"/>
</dbReference>
<dbReference type="Gene3D" id="3.40.50.300">
    <property type="entry name" value="P-loop containing nucleotide triphosphate hydrolases"/>
    <property type="match status" value="1"/>
</dbReference>
<dbReference type="PROSITE" id="PS00211">
    <property type="entry name" value="ABC_TRANSPORTER_1"/>
    <property type="match status" value="1"/>
</dbReference>
<dbReference type="AlphaFoldDB" id="A0A7V0N087"/>